<evidence type="ECO:0000256" key="3">
    <source>
        <dbReference type="ARBA" id="ARBA00022475"/>
    </source>
</evidence>
<reference evidence="9 10" key="1">
    <citation type="submission" date="2021-07" db="EMBL/GenBank/DDBJ databases">
        <title>complete genome sequencing of Tessaracoccus sp.J1M15.</title>
        <authorList>
            <person name="Bae J.-W."/>
            <person name="Kim D.-y."/>
        </authorList>
    </citation>
    <scope>NUCLEOTIDE SEQUENCE [LARGE SCALE GENOMIC DNA]</scope>
    <source>
        <strain evidence="9 10">J1M15</strain>
    </source>
</reference>
<keyword evidence="6 7" id="KW-0472">Membrane</keyword>
<proteinExistence type="inferred from homology"/>
<comment type="similarity">
    <text evidence="2">Belongs to the EccE family.</text>
</comment>
<accession>A0ABX8SLT7</accession>
<dbReference type="RefSeq" id="WP_219082724.1">
    <property type="nucleotide sequence ID" value="NZ_CP079216.1"/>
</dbReference>
<keyword evidence="5 7" id="KW-1133">Transmembrane helix</keyword>
<gene>
    <name evidence="9" type="primary">eccE</name>
    <name evidence="9" type="ORF">KDB89_01130</name>
</gene>
<sequence>MLLSTHAARSRTPRRAGAARLRLMVVAWQVVAVALVVLVGQGRWWSIVAAGAVLLVALVLSLPVNGRALPASLRIRRAFRRRKRLVVVAPEQAPELVPLAQWLPRLALTQIRDAHDTEIGVVADGGAWTGVLEVTADDALFADGGALLDLAGLAALTSQDDVLFAGIQVVTFTVPAPSGAMLPAGSPALDAYRGIVADATPPAVRRTWIALRLDPRLCLEAVERRGSGEVGVFATLRFGLHRAQALLKRGGVATRPLDTDGIAEALALTTLADDAGASPRSREAWDVWAGDGLVHQSRAVEGLTVDPSAAYQQLLDVSAGLPAMVVVTSLTITPDDRPRGALRLVAPDRDEAARAGDALAAGLPTGLRTGRPGGVQVPGLVATVPLGRNELR</sequence>
<evidence type="ECO:0000313" key="10">
    <source>
        <dbReference type="Proteomes" id="UP000824504"/>
    </source>
</evidence>
<evidence type="ECO:0000313" key="9">
    <source>
        <dbReference type="EMBL" id="QXT63123.1"/>
    </source>
</evidence>
<evidence type="ECO:0000256" key="2">
    <source>
        <dbReference type="ARBA" id="ARBA00007759"/>
    </source>
</evidence>
<evidence type="ECO:0000256" key="4">
    <source>
        <dbReference type="ARBA" id="ARBA00022692"/>
    </source>
</evidence>
<dbReference type="InterPro" id="IPR050051">
    <property type="entry name" value="EccE_dom"/>
</dbReference>
<keyword evidence="10" id="KW-1185">Reference proteome</keyword>
<keyword evidence="3" id="KW-1003">Cell membrane</keyword>
<evidence type="ECO:0000256" key="7">
    <source>
        <dbReference type="SAM" id="Phobius"/>
    </source>
</evidence>
<feature type="transmembrane region" description="Helical" evidence="7">
    <location>
        <begin position="44"/>
        <end position="64"/>
    </location>
</feature>
<dbReference type="Proteomes" id="UP000824504">
    <property type="component" value="Chromosome"/>
</dbReference>
<protein>
    <submittedName>
        <fullName evidence="9">Type VII secretion protein EccE</fullName>
    </submittedName>
</protein>
<organism evidence="9 10">
    <name type="scientific">Tessaracoccus palaemonis</name>
    <dbReference type="NCBI Taxonomy" id="2829499"/>
    <lineage>
        <taxon>Bacteria</taxon>
        <taxon>Bacillati</taxon>
        <taxon>Actinomycetota</taxon>
        <taxon>Actinomycetes</taxon>
        <taxon>Propionibacteriales</taxon>
        <taxon>Propionibacteriaceae</taxon>
        <taxon>Tessaracoccus</taxon>
    </lineage>
</organism>
<feature type="transmembrane region" description="Helical" evidence="7">
    <location>
        <begin position="21"/>
        <end position="38"/>
    </location>
</feature>
<dbReference type="EMBL" id="CP079216">
    <property type="protein sequence ID" value="QXT63123.1"/>
    <property type="molecule type" value="Genomic_DNA"/>
</dbReference>
<evidence type="ECO:0000256" key="5">
    <source>
        <dbReference type="ARBA" id="ARBA00022989"/>
    </source>
</evidence>
<dbReference type="NCBIfam" id="TIGR03923">
    <property type="entry name" value="T7SS_EccE"/>
    <property type="match status" value="1"/>
</dbReference>
<name>A0ABX8SLT7_9ACTN</name>
<dbReference type="Pfam" id="PF11203">
    <property type="entry name" value="EccE"/>
    <property type="match status" value="1"/>
</dbReference>
<feature type="domain" description="Type VII secretion system protein EccE" evidence="8">
    <location>
        <begin position="202"/>
        <end position="297"/>
    </location>
</feature>
<keyword evidence="4 7" id="KW-0812">Transmembrane</keyword>
<evidence type="ECO:0000256" key="1">
    <source>
        <dbReference type="ARBA" id="ARBA00004236"/>
    </source>
</evidence>
<comment type="subcellular location">
    <subcellularLocation>
        <location evidence="1">Cell membrane</location>
    </subcellularLocation>
</comment>
<evidence type="ECO:0000259" key="8">
    <source>
        <dbReference type="Pfam" id="PF11203"/>
    </source>
</evidence>
<evidence type="ECO:0000256" key="6">
    <source>
        <dbReference type="ARBA" id="ARBA00023136"/>
    </source>
</evidence>
<dbReference type="InterPro" id="IPR021368">
    <property type="entry name" value="T7SS_EccE"/>
</dbReference>